<dbReference type="PANTHER" id="PTHR21064">
    <property type="entry name" value="AMINOGLYCOSIDE PHOSPHOTRANSFERASE DOMAIN-CONTAINING PROTEIN-RELATED"/>
    <property type="match status" value="1"/>
</dbReference>
<dbReference type="GO" id="GO:0019202">
    <property type="term" value="F:amino acid kinase activity"/>
    <property type="evidence" value="ECO:0007669"/>
    <property type="project" value="TreeGrafter"/>
</dbReference>
<dbReference type="SUPFAM" id="SSF56112">
    <property type="entry name" value="Protein kinase-like (PK-like)"/>
    <property type="match status" value="1"/>
</dbReference>
<reference evidence="3 4" key="1">
    <citation type="journal article" date="2016" name="Nat. Commun.">
        <title>Thousands of microbial genomes shed light on interconnected biogeochemical processes in an aquifer system.</title>
        <authorList>
            <person name="Anantharaman K."/>
            <person name="Brown C.T."/>
            <person name="Hug L.A."/>
            <person name="Sharon I."/>
            <person name="Castelle C.J."/>
            <person name="Probst A.J."/>
            <person name="Thomas B.C."/>
            <person name="Singh A."/>
            <person name="Wilkins M.J."/>
            <person name="Karaoz U."/>
            <person name="Brodie E.L."/>
            <person name="Williams K.H."/>
            <person name="Hubbard S.S."/>
            <person name="Banfield J.F."/>
        </authorList>
    </citation>
    <scope>NUCLEOTIDE SEQUENCE [LARGE SCALE GENOMIC DNA]</scope>
</reference>
<accession>A0A1G2KWL0</accession>
<dbReference type="Pfam" id="PF01636">
    <property type="entry name" value="APH"/>
    <property type="match status" value="1"/>
</dbReference>
<dbReference type="EMBL" id="MHQM01000019">
    <property type="protein sequence ID" value="OHA03816.1"/>
    <property type="molecule type" value="Genomic_DNA"/>
</dbReference>
<sequence>MTIHHGGIHVFEPNVHSKWQVGWKAVSPQCFGEVCTVLGEGYSTYEVQSVMQIDEWEHASNNYRVQYGMDGLTHEVLLRRHILQDSGSIRASTTLIRHLRHHRIPCPAVLLADGGLRFVEHGGYNWQMFEFVHGDHFRGEESELTQAATLIAKMHHVFDTISPQRWNIVGINEAIGPLDQACWGAIHELGGVNDFERFVIVQRAFIHEYVGRASDALRRVAFKEDLIHGDLHPQNFLFPECSPCVILDFGNACFADYRYDIAMALHRLVRQYIVHQARPWRDSILAGVATFLGAYRTINPSVEQDVRLLPKFMSAMLFRKMAHNLGLYRKGARSWESCLSQWQRFFGFLDEVDAFQTVMS</sequence>
<evidence type="ECO:0000313" key="4">
    <source>
        <dbReference type="Proteomes" id="UP000178510"/>
    </source>
</evidence>
<organism evidence="3 4">
    <name type="scientific">Candidatus Sungbacteria bacterium RIFCSPHIGHO2_02_FULL_52_23</name>
    <dbReference type="NCBI Taxonomy" id="1802274"/>
    <lineage>
        <taxon>Bacteria</taxon>
        <taxon>Candidatus Sungiibacteriota</taxon>
    </lineage>
</organism>
<evidence type="ECO:0000256" key="1">
    <source>
        <dbReference type="ARBA" id="ARBA00038240"/>
    </source>
</evidence>
<evidence type="ECO:0000313" key="3">
    <source>
        <dbReference type="EMBL" id="OHA03816.1"/>
    </source>
</evidence>
<dbReference type="InterPro" id="IPR011009">
    <property type="entry name" value="Kinase-like_dom_sf"/>
</dbReference>
<comment type="similarity">
    <text evidence="1">Belongs to the pseudomonas-type ThrB family.</text>
</comment>
<gene>
    <name evidence="3" type="ORF">A3J58_01750</name>
</gene>
<dbReference type="InterPro" id="IPR050249">
    <property type="entry name" value="Pseudomonas-type_ThrB"/>
</dbReference>
<name>A0A1G2KWL0_9BACT</name>
<evidence type="ECO:0000259" key="2">
    <source>
        <dbReference type="Pfam" id="PF01636"/>
    </source>
</evidence>
<dbReference type="AlphaFoldDB" id="A0A1G2KWL0"/>
<feature type="domain" description="Aminoglycoside phosphotransferase" evidence="2">
    <location>
        <begin position="59"/>
        <end position="271"/>
    </location>
</feature>
<dbReference type="Gene3D" id="3.90.1200.10">
    <property type="match status" value="1"/>
</dbReference>
<dbReference type="InterPro" id="IPR002575">
    <property type="entry name" value="Aminoglycoside_PTrfase"/>
</dbReference>
<dbReference type="Proteomes" id="UP000178510">
    <property type="component" value="Unassembled WGS sequence"/>
</dbReference>
<dbReference type="STRING" id="1802274.A3J58_01750"/>
<protein>
    <recommendedName>
        <fullName evidence="2">Aminoglycoside phosphotransferase domain-containing protein</fullName>
    </recommendedName>
</protein>
<comment type="caution">
    <text evidence="3">The sequence shown here is derived from an EMBL/GenBank/DDBJ whole genome shotgun (WGS) entry which is preliminary data.</text>
</comment>
<proteinExistence type="inferred from homology"/>
<dbReference type="PANTHER" id="PTHR21064:SF6">
    <property type="entry name" value="AMINOGLYCOSIDE PHOSPHOTRANSFERASE DOMAIN-CONTAINING PROTEIN"/>
    <property type="match status" value="1"/>
</dbReference>